<feature type="compositionally biased region" description="Basic residues" evidence="1">
    <location>
        <begin position="1"/>
        <end position="10"/>
    </location>
</feature>
<feature type="compositionally biased region" description="Basic and acidic residues" evidence="1">
    <location>
        <begin position="775"/>
        <end position="804"/>
    </location>
</feature>
<feature type="region of interest" description="Disordered" evidence="1">
    <location>
        <begin position="414"/>
        <end position="528"/>
    </location>
</feature>
<feature type="compositionally biased region" description="Polar residues" evidence="1">
    <location>
        <begin position="83"/>
        <end position="96"/>
    </location>
</feature>
<proteinExistence type="predicted"/>
<evidence type="ECO:0000313" key="3">
    <source>
        <dbReference type="Proteomes" id="UP001153292"/>
    </source>
</evidence>
<dbReference type="Proteomes" id="UP001153292">
    <property type="component" value="Chromosome 25"/>
</dbReference>
<reference evidence="2" key="1">
    <citation type="submission" date="2021-12" db="EMBL/GenBank/DDBJ databases">
        <authorList>
            <person name="King R."/>
        </authorList>
    </citation>
    <scope>NUCLEOTIDE SEQUENCE</scope>
</reference>
<gene>
    <name evidence="2" type="ORF">CHILSU_LOCUS6971</name>
</gene>
<feature type="compositionally biased region" description="Basic and acidic residues" evidence="1">
    <location>
        <begin position="414"/>
        <end position="432"/>
    </location>
</feature>
<feature type="compositionally biased region" description="Basic and acidic residues" evidence="1">
    <location>
        <begin position="873"/>
        <end position="886"/>
    </location>
</feature>
<dbReference type="EMBL" id="OU963918">
    <property type="protein sequence ID" value="CAH0403689.1"/>
    <property type="molecule type" value="Genomic_DNA"/>
</dbReference>
<feature type="compositionally biased region" description="Acidic residues" evidence="1">
    <location>
        <begin position="823"/>
        <end position="843"/>
    </location>
</feature>
<feature type="region of interest" description="Disordered" evidence="1">
    <location>
        <begin position="617"/>
        <end position="650"/>
    </location>
</feature>
<sequence>MPRNYPRFHKNGPQNQNGPLMTDHIELRDLDLELELLKRKRQMIEQQQQQLSNERHYNNQPRNYNFNQSPQMYQAPQQQYNSTQFSSHTFGQSGPSFNHFEGGQGTSLGKRQSDSRWNPSSAPKRFSGPTGGSKKKFSAGFKSRSDSLADRPAPFVNQQAPISKQHSQNVTQSQQQAWNQLPFYMGNNKYTPPSQRFKSTKAKPAHTDFRPTKVTKSKVTSANIGYKLVTYPIPKRKVPTKEVPKSASKADEKGDFILHADRVPTQQVAGRLELALGNILKDVKQKYGEDDEYKASFLHHIFLREVKQAIRERLRTVMLGKHVGKVEDTVEHYRKVFPIESDKEMVDLAMEVLNVVKRKLLITKLDETDSPENYFKVNIDKLLDTSLDEMFRKLQKIYGADSIDYTKELFTEDTKEKSDAIDVDNEKNKVENVDAAEDVESKENTENSAADAFASAQSNQNVENTETTESEQNLENIEAVESERNTEAAESEQNIATTDDNKEETKNEENSIEDENIKKEENKNNEHISEVNTEASASIDANADGQENTLVDPQKRVKKMEYMMKNIINRKLASLLPKYKLQMIKILRANEKYNATKELLLTKLQYKLSVEKQMEKASGKGSASLKTPVKASPHKTKPDSSTPASTPRTTSLYYAKVHGRPFLPRKKEMQSFLQKFNPKSVKKHRSMQLLFVGFDNKENFDKMLEIQETIIDEKRVIIKAGEVTDKNQKSLNVSVISDDDDEVQVVKENNTSGDIVGSDLDGQIDDLLTSIRKEEESSQVEKTEDATKEVVAVDDKTKDSKPNGDDNNEVQVIANGNQKDVVTIDDENEVEEVPDNSENDVEIVPDASAETPKKDEKLESESNKASENTESEAADKVEALKSDAKQTGRSTPTRASARINNSTPSSIRTRRASRLAQD</sequence>
<name>A0ABN8B3G6_CHISP</name>
<organism evidence="2 3">
    <name type="scientific">Chilo suppressalis</name>
    <name type="common">Asiatic rice borer moth</name>
    <dbReference type="NCBI Taxonomy" id="168631"/>
    <lineage>
        <taxon>Eukaryota</taxon>
        <taxon>Metazoa</taxon>
        <taxon>Ecdysozoa</taxon>
        <taxon>Arthropoda</taxon>
        <taxon>Hexapoda</taxon>
        <taxon>Insecta</taxon>
        <taxon>Pterygota</taxon>
        <taxon>Neoptera</taxon>
        <taxon>Endopterygota</taxon>
        <taxon>Lepidoptera</taxon>
        <taxon>Glossata</taxon>
        <taxon>Ditrysia</taxon>
        <taxon>Pyraloidea</taxon>
        <taxon>Crambidae</taxon>
        <taxon>Crambinae</taxon>
        <taxon>Chilo</taxon>
    </lineage>
</organism>
<feature type="region of interest" description="Disordered" evidence="1">
    <location>
        <begin position="775"/>
        <end position="918"/>
    </location>
</feature>
<feature type="compositionally biased region" description="Polar residues" evidence="1">
    <location>
        <begin position="107"/>
        <end position="121"/>
    </location>
</feature>
<evidence type="ECO:0000256" key="1">
    <source>
        <dbReference type="SAM" id="MobiDB-lite"/>
    </source>
</evidence>
<accession>A0ABN8B3G6</accession>
<feature type="compositionally biased region" description="Low complexity" evidence="1">
    <location>
        <begin position="67"/>
        <end position="82"/>
    </location>
</feature>
<evidence type="ECO:0000313" key="2">
    <source>
        <dbReference type="EMBL" id="CAH0403689.1"/>
    </source>
</evidence>
<protein>
    <submittedName>
        <fullName evidence="2">Uncharacterized protein</fullName>
    </submittedName>
</protein>
<feature type="compositionally biased region" description="Basic and acidic residues" evidence="1">
    <location>
        <begin position="851"/>
        <end position="864"/>
    </location>
</feature>
<feature type="compositionally biased region" description="Basic and acidic residues" evidence="1">
    <location>
        <begin position="499"/>
        <end position="528"/>
    </location>
</feature>
<feature type="compositionally biased region" description="Polar residues" evidence="1">
    <location>
        <begin position="455"/>
        <end position="475"/>
    </location>
</feature>
<feature type="compositionally biased region" description="Polar residues" evidence="1">
    <location>
        <begin position="887"/>
        <end position="907"/>
    </location>
</feature>
<feature type="region of interest" description="Disordered" evidence="1">
    <location>
        <begin position="1"/>
        <end position="21"/>
    </location>
</feature>
<feature type="compositionally biased region" description="Low complexity" evidence="1">
    <location>
        <begin position="639"/>
        <end position="650"/>
    </location>
</feature>
<feature type="region of interest" description="Disordered" evidence="1">
    <location>
        <begin position="45"/>
        <end position="152"/>
    </location>
</feature>
<keyword evidence="3" id="KW-1185">Reference proteome</keyword>
<feature type="compositionally biased region" description="Basic residues" evidence="1">
    <location>
        <begin position="908"/>
        <end position="918"/>
    </location>
</feature>